<dbReference type="EMBL" id="CP014327">
    <property type="protein sequence ID" value="AML53224.1"/>
    <property type="molecule type" value="Genomic_DNA"/>
</dbReference>
<dbReference type="RefSeq" id="WP_052274630.1">
    <property type="nucleotide sequence ID" value="NZ_CP014327.1"/>
</dbReference>
<dbReference type="STRING" id="1579316.RC74_19945"/>
<protein>
    <recommendedName>
        <fullName evidence="2">Lysozyme inhibitor LprI-like N-terminal domain-containing protein</fullName>
    </recommendedName>
</protein>
<evidence type="ECO:0000313" key="4">
    <source>
        <dbReference type="Proteomes" id="UP000070371"/>
    </source>
</evidence>
<evidence type="ECO:0000256" key="1">
    <source>
        <dbReference type="SAM" id="SignalP"/>
    </source>
</evidence>
<evidence type="ECO:0000313" key="3">
    <source>
        <dbReference type="EMBL" id="AML53224.1"/>
    </source>
</evidence>
<name>A0A126V4I6_9RHOB</name>
<sequence>MNRLFSVIASLVTFFIAGGAQAQDIEFSPDLSLSCYYESDDMGQPHGCIGLSANQCMEVSSGGYSTRGMDACFGAEIELWDGLLNLSYQSLRESDQQADGASGGTRATALRDMQRAWIVFRDNTCKYEYAQWAGGSGAGPAYASCVMNMTGQQAMALDVMLSQNLAQ</sequence>
<organism evidence="3 4">
    <name type="scientific">Falsihalocynthiibacter arcticus</name>
    <dbReference type="NCBI Taxonomy" id="1579316"/>
    <lineage>
        <taxon>Bacteria</taxon>
        <taxon>Pseudomonadati</taxon>
        <taxon>Pseudomonadota</taxon>
        <taxon>Alphaproteobacteria</taxon>
        <taxon>Rhodobacterales</taxon>
        <taxon>Roseobacteraceae</taxon>
        <taxon>Falsihalocynthiibacter</taxon>
    </lineage>
</organism>
<gene>
    <name evidence="3" type="ORF">RC74_19945</name>
</gene>
<dbReference type="Proteomes" id="UP000070371">
    <property type="component" value="Chromosome"/>
</dbReference>
<dbReference type="InterPro" id="IPR009739">
    <property type="entry name" value="LprI-like_N"/>
</dbReference>
<dbReference type="KEGG" id="hat:RC74_19945"/>
<dbReference type="AlphaFoldDB" id="A0A126V4I6"/>
<dbReference type="OrthoDB" id="7340239at2"/>
<keyword evidence="1" id="KW-0732">Signal</keyword>
<keyword evidence="4" id="KW-1185">Reference proteome</keyword>
<dbReference type="Gene3D" id="1.20.1270.180">
    <property type="match status" value="1"/>
</dbReference>
<evidence type="ECO:0000259" key="2">
    <source>
        <dbReference type="Pfam" id="PF07007"/>
    </source>
</evidence>
<proteinExistence type="predicted"/>
<dbReference type="Pfam" id="PF07007">
    <property type="entry name" value="LprI"/>
    <property type="match status" value="1"/>
</dbReference>
<reference evidence="3 4" key="1">
    <citation type="submission" date="2016-02" db="EMBL/GenBank/DDBJ databases">
        <title>Complete genome sequence of Halocynthiibacter arcticus PAMC 20958t from arctic marine sediment.</title>
        <authorList>
            <person name="Lee Y.M."/>
            <person name="Baek K."/>
            <person name="Lee H.K."/>
            <person name="Shin S.C."/>
        </authorList>
    </citation>
    <scope>NUCLEOTIDE SEQUENCE [LARGE SCALE GENOMIC DNA]</scope>
    <source>
        <strain evidence="3">PAMC 20958</strain>
    </source>
</reference>
<feature type="signal peptide" evidence="1">
    <location>
        <begin position="1"/>
        <end position="22"/>
    </location>
</feature>
<accession>A0A126V4I6</accession>
<feature type="chain" id="PRO_5007443328" description="Lysozyme inhibitor LprI-like N-terminal domain-containing protein" evidence="1">
    <location>
        <begin position="23"/>
        <end position="167"/>
    </location>
</feature>
<feature type="domain" description="Lysozyme inhibitor LprI-like N-terminal" evidence="2">
    <location>
        <begin position="56"/>
        <end position="156"/>
    </location>
</feature>